<proteinExistence type="predicted"/>
<name>A0A1M5X3F4_9FLAO</name>
<accession>A0A1M5X3F4</accession>
<dbReference type="EMBL" id="FQWT01000009">
    <property type="protein sequence ID" value="SHH94339.1"/>
    <property type="molecule type" value="Genomic_DNA"/>
</dbReference>
<evidence type="ECO:0000313" key="2">
    <source>
        <dbReference type="EMBL" id="SHH94339.1"/>
    </source>
</evidence>
<gene>
    <name evidence="2" type="ORF">SAMN05421866_4355</name>
</gene>
<dbReference type="Proteomes" id="UP000184047">
    <property type="component" value="Unassembled WGS sequence"/>
</dbReference>
<dbReference type="STRING" id="421058.SAMN05421866_4355"/>
<keyword evidence="3" id="KW-1185">Reference proteome</keyword>
<sequence length="351" mass="40839">MMEKDRYKAFWDWFLTHEKVFFEVVKSRVNIEQQFFDVLAPELAKINNGYYFLSGMCDENTAELIVTVEGDIRKIAFAEELIAAAPELDHWKFTALKPETDVESVKVRLNGFEFTKDNICFYSNEIEGYPDEIDLTFVYDDFTEENKNSVTTGICIFLDNFLGELNFATQIDTFSIIGKNEAQKDLVPIEKLKEFLLWREREFTEKYKDVGILAADDQFSLFEGTLNNGMPLMGVINISLLKYSAKASYPWISLLKIHYQGNHEGLPQEKDYNAMNLIEDKAVELLGSEDGHLYIGRETADSSKSIYFASNDFRQASKVLDRLIKENKEYKISLEIYKDKYWQSFERYNVN</sequence>
<feature type="domain" description="DUF695" evidence="1">
    <location>
        <begin position="227"/>
        <end position="345"/>
    </location>
</feature>
<dbReference type="eggNOG" id="ENOG502Z8C2">
    <property type="taxonomic scope" value="Bacteria"/>
</dbReference>
<reference evidence="3" key="1">
    <citation type="submission" date="2016-11" db="EMBL/GenBank/DDBJ databases">
        <authorList>
            <person name="Varghese N."/>
            <person name="Submissions S."/>
        </authorList>
    </citation>
    <scope>NUCLEOTIDE SEQUENCE [LARGE SCALE GENOMIC DNA]</scope>
    <source>
        <strain evidence="3">DSM 19055</strain>
    </source>
</reference>
<dbReference type="InterPro" id="IPR016097">
    <property type="entry name" value="DUF695"/>
</dbReference>
<dbReference type="AlphaFoldDB" id="A0A1M5X3F4"/>
<protein>
    <recommendedName>
        <fullName evidence="1">DUF695 domain-containing protein</fullName>
    </recommendedName>
</protein>
<evidence type="ECO:0000313" key="3">
    <source>
        <dbReference type="Proteomes" id="UP000184047"/>
    </source>
</evidence>
<organism evidence="2 3">
    <name type="scientific">Chryseobacterium oranimense</name>
    <dbReference type="NCBI Taxonomy" id="421058"/>
    <lineage>
        <taxon>Bacteria</taxon>
        <taxon>Pseudomonadati</taxon>
        <taxon>Bacteroidota</taxon>
        <taxon>Flavobacteriia</taxon>
        <taxon>Flavobacteriales</taxon>
        <taxon>Weeksellaceae</taxon>
        <taxon>Chryseobacterium group</taxon>
        <taxon>Chryseobacterium</taxon>
    </lineage>
</organism>
<dbReference type="OrthoDB" id="9151249at2"/>
<dbReference type="Pfam" id="PF05117">
    <property type="entry name" value="DUF695"/>
    <property type="match status" value="1"/>
</dbReference>
<evidence type="ECO:0000259" key="1">
    <source>
        <dbReference type="Pfam" id="PF05117"/>
    </source>
</evidence>